<name>A0ABV6NDS2_9BACI</name>
<dbReference type="InterPro" id="IPR029063">
    <property type="entry name" value="SAM-dependent_MTases_sf"/>
</dbReference>
<protein>
    <submittedName>
        <fullName evidence="4">Methyltransferase domain-containing protein</fullName>
    </submittedName>
</protein>
<evidence type="ECO:0000256" key="1">
    <source>
        <dbReference type="ARBA" id="ARBA00022603"/>
    </source>
</evidence>
<organism evidence="4 5">
    <name type="scientific">Halalkalibacter alkalisediminis</name>
    <dbReference type="NCBI Taxonomy" id="935616"/>
    <lineage>
        <taxon>Bacteria</taxon>
        <taxon>Bacillati</taxon>
        <taxon>Bacillota</taxon>
        <taxon>Bacilli</taxon>
        <taxon>Bacillales</taxon>
        <taxon>Bacillaceae</taxon>
        <taxon>Halalkalibacter</taxon>
    </lineage>
</organism>
<dbReference type="PANTHER" id="PTHR43861">
    <property type="entry name" value="TRANS-ACONITATE 2-METHYLTRANSFERASE-RELATED"/>
    <property type="match status" value="1"/>
</dbReference>
<dbReference type="GO" id="GO:0008168">
    <property type="term" value="F:methyltransferase activity"/>
    <property type="evidence" value="ECO:0007669"/>
    <property type="project" value="UniProtKB-KW"/>
</dbReference>
<evidence type="ECO:0000313" key="4">
    <source>
        <dbReference type="EMBL" id="MFC0558905.1"/>
    </source>
</evidence>
<accession>A0ABV6NDS2</accession>
<feature type="domain" description="Methyltransferase" evidence="3">
    <location>
        <begin position="44"/>
        <end position="137"/>
    </location>
</feature>
<dbReference type="SUPFAM" id="SSF53335">
    <property type="entry name" value="S-adenosyl-L-methionine-dependent methyltransferases"/>
    <property type="match status" value="1"/>
</dbReference>
<dbReference type="InterPro" id="IPR041698">
    <property type="entry name" value="Methyltransf_25"/>
</dbReference>
<dbReference type="CDD" id="cd02440">
    <property type="entry name" value="AdoMet_MTases"/>
    <property type="match status" value="1"/>
</dbReference>
<dbReference type="RefSeq" id="WP_273839419.1">
    <property type="nucleotide sequence ID" value="NZ_JAQQWT010000001.1"/>
</dbReference>
<evidence type="ECO:0000256" key="2">
    <source>
        <dbReference type="ARBA" id="ARBA00022679"/>
    </source>
</evidence>
<evidence type="ECO:0000313" key="5">
    <source>
        <dbReference type="Proteomes" id="UP001589833"/>
    </source>
</evidence>
<dbReference type="PANTHER" id="PTHR43861:SF1">
    <property type="entry name" value="TRANS-ACONITATE 2-METHYLTRANSFERASE"/>
    <property type="match status" value="1"/>
</dbReference>
<dbReference type="EMBL" id="JBHLTR010000006">
    <property type="protein sequence ID" value="MFC0558905.1"/>
    <property type="molecule type" value="Genomic_DNA"/>
</dbReference>
<sequence length="240" mass="28511">MGLWYEDHFQEDYLMIYKHRNEENAHLELSNIMNFIPYKKDQKVLDLCCGAGRHSRWFAKRGLNVTGIDLSNTLLEEAKTQSQTLGIKYIRSDMRNITFNNEFDIVVNLFTSFGYFEDDQDNERVFTRVYSSLKEGGYFLFDYLNPSFTRENLVPFSQQTIDHTAINHYRNIDNDAVVKRIVVKDNDSTRHYEERVKLYSENRISEMLENNNLKIMHLFGNYDGSKYDQNSPRLLYICKK</sequence>
<dbReference type="Proteomes" id="UP001589833">
    <property type="component" value="Unassembled WGS sequence"/>
</dbReference>
<dbReference type="GO" id="GO:0032259">
    <property type="term" value="P:methylation"/>
    <property type="evidence" value="ECO:0007669"/>
    <property type="project" value="UniProtKB-KW"/>
</dbReference>
<keyword evidence="5" id="KW-1185">Reference proteome</keyword>
<comment type="caution">
    <text evidence="4">The sequence shown here is derived from an EMBL/GenBank/DDBJ whole genome shotgun (WGS) entry which is preliminary data.</text>
</comment>
<keyword evidence="2" id="KW-0808">Transferase</keyword>
<dbReference type="Gene3D" id="2.20.25.110">
    <property type="entry name" value="S-adenosyl-L-methionine-dependent methyltransferases"/>
    <property type="match status" value="1"/>
</dbReference>
<keyword evidence="1 4" id="KW-0489">Methyltransferase</keyword>
<reference evidence="4 5" key="1">
    <citation type="submission" date="2024-09" db="EMBL/GenBank/DDBJ databases">
        <authorList>
            <person name="Sun Q."/>
            <person name="Mori K."/>
        </authorList>
    </citation>
    <scope>NUCLEOTIDE SEQUENCE [LARGE SCALE GENOMIC DNA]</scope>
    <source>
        <strain evidence="4 5">NCAIM B.02301</strain>
    </source>
</reference>
<evidence type="ECO:0000259" key="3">
    <source>
        <dbReference type="Pfam" id="PF13649"/>
    </source>
</evidence>
<gene>
    <name evidence="4" type="ORF">ACFFH4_07550</name>
</gene>
<dbReference type="Gene3D" id="3.40.50.150">
    <property type="entry name" value="Vaccinia Virus protein VP39"/>
    <property type="match status" value="1"/>
</dbReference>
<proteinExistence type="predicted"/>
<dbReference type="Pfam" id="PF13649">
    <property type="entry name" value="Methyltransf_25"/>
    <property type="match status" value="1"/>
</dbReference>